<feature type="compositionally biased region" description="Low complexity" evidence="1">
    <location>
        <begin position="179"/>
        <end position="193"/>
    </location>
</feature>
<evidence type="ECO:0000256" key="1">
    <source>
        <dbReference type="SAM" id="MobiDB-lite"/>
    </source>
</evidence>
<feature type="region of interest" description="Disordered" evidence="1">
    <location>
        <begin position="34"/>
        <end position="59"/>
    </location>
</feature>
<sequence>MSLTASISTTTNSSISNMSFSLFPELLKEDDDNNDMSTSFFNDGNDDDDGGDGGGGALTDINITNNENNGMIMATAAAAVPATRMSSIYPTDYDVNNTDGPDRINTDGIIEVLRPKSKDIIMGKGQWNKFHPGNIAFKLSLNNEREQYELANRFERMRVVDRMLNELLGIKKHLGGKTSTPSTPLSPSSSSSSVAAAATANNVVGGGGNGARFLYKEKKKKITATSSDNASKDTAQEARTNHSEDNNHRNDNNQNDDNDKQQQYEQQQLSLLFDAGPWLIATREKAHDKITHDFRNMRRQTQLQQQQQQHFL</sequence>
<accession>A0A1E7EP89</accession>
<dbReference type="InParanoid" id="A0A1E7EP89"/>
<gene>
    <name evidence="2" type="ORF">FRACYDRAFT_271929</name>
</gene>
<dbReference type="KEGG" id="fcy:FRACYDRAFT_271929"/>
<feature type="region of interest" description="Disordered" evidence="1">
    <location>
        <begin position="221"/>
        <end position="263"/>
    </location>
</feature>
<organism evidence="2 3">
    <name type="scientific">Fragilariopsis cylindrus CCMP1102</name>
    <dbReference type="NCBI Taxonomy" id="635003"/>
    <lineage>
        <taxon>Eukaryota</taxon>
        <taxon>Sar</taxon>
        <taxon>Stramenopiles</taxon>
        <taxon>Ochrophyta</taxon>
        <taxon>Bacillariophyta</taxon>
        <taxon>Bacillariophyceae</taxon>
        <taxon>Bacillariophycidae</taxon>
        <taxon>Bacillariales</taxon>
        <taxon>Bacillariaceae</taxon>
        <taxon>Fragilariopsis</taxon>
    </lineage>
</organism>
<dbReference type="Proteomes" id="UP000095751">
    <property type="component" value="Unassembled WGS sequence"/>
</dbReference>
<dbReference type="EMBL" id="KV784384">
    <property type="protein sequence ID" value="OEU07792.1"/>
    <property type="molecule type" value="Genomic_DNA"/>
</dbReference>
<reference evidence="2 3" key="1">
    <citation type="submission" date="2016-09" db="EMBL/GenBank/DDBJ databases">
        <title>Extensive genetic diversity and differential bi-allelic expression allows diatom success in the polar Southern Ocean.</title>
        <authorList>
            <consortium name="DOE Joint Genome Institute"/>
            <person name="Mock T."/>
            <person name="Otillar R.P."/>
            <person name="Strauss J."/>
            <person name="Dupont C."/>
            <person name="Frickenhaus S."/>
            <person name="Maumus F."/>
            <person name="Mcmullan M."/>
            <person name="Sanges R."/>
            <person name="Schmutz J."/>
            <person name="Toseland A."/>
            <person name="Valas R."/>
            <person name="Veluchamy A."/>
            <person name="Ward B.J."/>
            <person name="Allen A."/>
            <person name="Barry K."/>
            <person name="Falciatore A."/>
            <person name="Ferrante M."/>
            <person name="Fortunato A.E."/>
            <person name="Gloeckner G."/>
            <person name="Gruber A."/>
            <person name="Hipkin R."/>
            <person name="Janech M."/>
            <person name="Kroth P."/>
            <person name="Leese F."/>
            <person name="Lindquist E."/>
            <person name="Lyon B.R."/>
            <person name="Martin J."/>
            <person name="Mayer C."/>
            <person name="Parker M."/>
            <person name="Quesneville H."/>
            <person name="Raymond J."/>
            <person name="Uhlig C."/>
            <person name="Valentin K.U."/>
            <person name="Worden A.Z."/>
            <person name="Armbrust E.V."/>
            <person name="Bowler C."/>
            <person name="Green B."/>
            <person name="Moulton V."/>
            <person name="Van Oosterhout C."/>
            <person name="Grigoriev I."/>
        </authorList>
    </citation>
    <scope>NUCLEOTIDE SEQUENCE [LARGE SCALE GENOMIC DNA]</scope>
    <source>
        <strain evidence="2 3">CCMP1102</strain>
    </source>
</reference>
<dbReference type="AlphaFoldDB" id="A0A1E7EP89"/>
<feature type="region of interest" description="Disordered" evidence="1">
    <location>
        <begin position="173"/>
        <end position="193"/>
    </location>
</feature>
<proteinExistence type="predicted"/>
<keyword evidence="3" id="KW-1185">Reference proteome</keyword>
<protein>
    <submittedName>
        <fullName evidence="2">Uncharacterized protein</fullName>
    </submittedName>
</protein>
<evidence type="ECO:0000313" key="3">
    <source>
        <dbReference type="Proteomes" id="UP000095751"/>
    </source>
</evidence>
<feature type="compositionally biased region" description="Basic and acidic residues" evidence="1">
    <location>
        <begin position="230"/>
        <end position="262"/>
    </location>
</feature>
<name>A0A1E7EP89_9STRA</name>
<evidence type="ECO:0000313" key="2">
    <source>
        <dbReference type="EMBL" id="OEU07792.1"/>
    </source>
</evidence>